<dbReference type="SUPFAM" id="SSF54506">
    <property type="entry name" value="Diaminopimelate epimerase-like"/>
    <property type="match status" value="1"/>
</dbReference>
<evidence type="ECO:0000313" key="2">
    <source>
        <dbReference type="EMBL" id="SDN66173.1"/>
    </source>
</evidence>
<dbReference type="SFLD" id="SFLDS00028">
    <property type="entry name" value="Proline_Racemase"/>
    <property type="match status" value="1"/>
</dbReference>
<comment type="similarity">
    <text evidence="1">Belongs to the proline racemase family.</text>
</comment>
<proteinExistence type="inferred from homology"/>
<evidence type="ECO:0000256" key="1">
    <source>
        <dbReference type="ARBA" id="ARBA00007529"/>
    </source>
</evidence>
<dbReference type="InterPro" id="IPR008794">
    <property type="entry name" value="Pro_racemase_fam"/>
</dbReference>
<keyword evidence="3" id="KW-1185">Reference proteome</keyword>
<evidence type="ECO:0000313" key="3">
    <source>
        <dbReference type="Proteomes" id="UP000242957"/>
    </source>
</evidence>
<dbReference type="FunFam" id="3.10.310.10:FF:000005">
    <property type="entry name" value="Proline racemase"/>
    <property type="match status" value="1"/>
</dbReference>
<dbReference type="Gene3D" id="3.10.310.10">
    <property type="entry name" value="Diaminopimelate Epimerase, Chain A, domain 1"/>
    <property type="match status" value="2"/>
</dbReference>
<dbReference type="Proteomes" id="UP000242957">
    <property type="component" value="Unassembled WGS sequence"/>
</dbReference>
<dbReference type="PIRSF" id="PIRSF029792">
    <property type="entry name" value="Pro_racemase"/>
    <property type="match status" value="1"/>
</dbReference>
<dbReference type="GO" id="GO:0047580">
    <property type="term" value="F:4-hydroxyproline epimerase activity"/>
    <property type="evidence" value="ECO:0007669"/>
    <property type="project" value="TreeGrafter"/>
</dbReference>
<dbReference type="AlphaFoldDB" id="A0A1H0D7R0"/>
<name>A0A1H0D7R0_9PSED</name>
<gene>
    <name evidence="2" type="ORF">SAMN05216193_104177</name>
</gene>
<dbReference type="EMBL" id="FNIJ01000004">
    <property type="protein sequence ID" value="SDN66173.1"/>
    <property type="molecule type" value="Genomic_DNA"/>
</dbReference>
<organism evidence="2 3">
    <name type="scientific">Pseudomonas jinjuensis</name>
    <dbReference type="NCBI Taxonomy" id="198616"/>
    <lineage>
        <taxon>Bacteria</taxon>
        <taxon>Pseudomonadati</taxon>
        <taxon>Pseudomonadota</taxon>
        <taxon>Gammaproteobacteria</taxon>
        <taxon>Pseudomonadales</taxon>
        <taxon>Pseudomonadaceae</taxon>
        <taxon>Pseudomonas</taxon>
    </lineage>
</organism>
<reference evidence="3" key="1">
    <citation type="submission" date="2016-10" db="EMBL/GenBank/DDBJ databases">
        <authorList>
            <person name="Varghese N."/>
            <person name="Submissions S."/>
        </authorList>
    </citation>
    <scope>NUCLEOTIDE SEQUENCE [LARGE SCALE GENOMIC DNA]</scope>
    <source>
        <strain evidence="3">JCM 21621</strain>
    </source>
</reference>
<sequence length="348" mass="38239">MMTRHIFSCIEGHTEGMPVRMVVDGAPELHGSTMSERRQHFVAESDWVRRALMLEPRGHSHMSGTIFYPPTSPEADFSLLFIETSGCLPMCGHATIGSITFALEAGLVQPKTPGTVVVDVPAGQVSARYEMNGDKVASVRFTNVPSFLLHRDVSVDLPPLGTLTFDIAYGGNFYPIIEPQANYPGCEHFTAQQLLEWGRDIQQRVNREFDVVHPENPSIAGVKHCMWSGRPLAADSDGRSVVIAGDSLVDRSPCGTGTSARVAQRFARGLLPRDGVFRHESLIGSRFDGRVESLVSLGDATPAVRPSVEGRAYITGRAEYYVDDAQPYWNGFSLDEFTDNHSQKESVK</sequence>
<dbReference type="STRING" id="198616.SAMN05216193_104177"/>
<dbReference type="NCBIfam" id="NF010578">
    <property type="entry name" value="PRK13971.1"/>
    <property type="match status" value="1"/>
</dbReference>
<dbReference type="Pfam" id="PF05544">
    <property type="entry name" value="Pro_racemase"/>
    <property type="match status" value="1"/>
</dbReference>
<dbReference type="PANTHER" id="PTHR33442">
    <property type="entry name" value="TRANS-3-HYDROXY-L-PROLINE DEHYDRATASE"/>
    <property type="match status" value="1"/>
</dbReference>
<protein>
    <submittedName>
        <fullName evidence="2">4-hydroxyproline epimerase</fullName>
    </submittedName>
</protein>
<accession>A0A1H0D7R0</accession>
<dbReference type="PANTHER" id="PTHR33442:SF5">
    <property type="entry name" value="BIFUNCTIONAL TRANS-3-HYDROXY-L-PROLINE DEHYDRATASE_2-EPIMERASE"/>
    <property type="match status" value="1"/>
</dbReference>